<evidence type="ECO:0000256" key="6">
    <source>
        <dbReference type="ARBA" id="ARBA00022840"/>
    </source>
</evidence>
<dbReference type="Gene3D" id="1.10.10.160">
    <property type="match status" value="1"/>
</dbReference>
<dbReference type="PANTHER" id="PTHR11070">
    <property type="entry name" value="UVRD / RECB / PCRA DNA HELICASE FAMILY MEMBER"/>
    <property type="match status" value="1"/>
</dbReference>
<evidence type="ECO:0000256" key="4">
    <source>
        <dbReference type="ARBA" id="ARBA00022801"/>
    </source>
</evidence>
<feature type="binding site" evidence="11">
    <location>
        <position position="279"/>
    </location>
    <ligand>
        <name>ATP</name>
        <dbReference type="ChEBI" id="CHEBI:30616"/>
    </ligand>
</feature>
<keyword evidence="5 11" id="KW-0347">Helicase</keyword>
<keyword evidence="8 11" id="KW-0413">Isomerase</keyword>
<keyword evidence="2 11" id="KW-0235">DNA replication</keyword>
<dbReference type="Pfam" id="PF00580">
    <property type="entry name" value="UvrD-helicase"/>
    <property type="match status" value="1"/>
</dbReference>
<comment type="function">
    <text evidence="11">Rep helicase is a single-stranded DNA-dependent ATPase involved in DNA replication; it can initiate unwinding at a nick in the DNA. It binds to the single-stranded DNA and acts in a progressive fashion along the DNA in the 3' to 5' direction.</text>
</comment>
<dbReference type="InterPro" id="IPR027417">
    <property type="entry name" value="P-loop_NTPase"/>
</dbReference>
<accession>A0A4R2KW50</accession>
<feature type="domain" description="UvrD-like helicase ATP-binding" evidence="13">
    <location>
        <begin position="2"/>
        <end position="281"/>
    </location>
</feature>
<dbReference type="Gene3D" id="1.10.486.10">
    <property type="entry name" value="PCRA, domain 4"/>
    <property type="match status" value="1"/>
</dbReference>
<evidence type="ECO:0000259" key="13">
    <source>
        <dbReference type="PROSITE" id="PS51198"/>
    </source>
</evidence>
<dbReference type="InterPro" id="IPR005752">
    <property type="entry name" value="Helicase_Rep"/>
</dbReference>
<dbReference type="AlphaFoldDB" id="A0A4R2KW50"/>
<gene>
    <name evidence="11" type="primary">rep</name>
    <name evidence="15" type="ORF">EV688_103227</name>
</gene>
<comment type="subunit">
    <text evidence="11">Homodimer.</text>
</comment>
<evidence type="ECO:0000256" key="8">
    <source>
        <dbReference type="ARBA" id="ARBA00023235"/>
    </source>
</evidence>
<proteinExistence type="inferred from homology"/>
<dbReference type="InterPro" id="IPR014016">
    <property type="entry name" value="UvrD-like_ATP-bd"/>
</dbReference>
<dbReference type="GO" id="GO:0005829">
    <property type="term" value="C:cytosol"/>
    <property type="evidence" value="ECO:0007669"/>
    <property type="project" value="TreeGrafter"/>
</dbReference>
<evidence type="ECO:0000256" key="7">
    <source>
        <dbReference type="ARBA" id="ARBA00023125"/>
    </source>
</evidence>
<evidence type="ECO:0000256" key="1">
    <source>
        <dbReference type="ARBA" id="ARBA00009922"/>
    </source>
</evidence>
<evidence type="ECO:0000256" key="9">
    <source>
        <dbReference type="ARBA" id="ARBA00034617"/>
    </source>
</evidence>
<dbReference type="GO" id="GO:0005524">
    <property type="term" value="F:ATP binding"/>
    <property type="evidence" value="ECO:0007669"/>
    <property type="project" value="UniProtKB-UniRule"/>
</dbReference>
<sequence length="664" mass="74658">MSRLNPQQREAVRYIDGPLLVLAGAGSGKTSVITEKIAFLIKQCGLRPDRVAAVTFTNKAAREMRQRVGNLLSKEAAESLTISTFHQLGLTIIRREQAQLSLRRGFSIFDNQDTLTLLQELLRQESKAAAEQAGAVAQRISAWKNTCTDSEEALREASGPADLLAARSYQRYSDALRAFNAVDFDDLLMLPARLLEGCSDTRQRWQERVHYMLVDEYQDTNEAQYRLVRQLTGLRAALTVVGDDDQSIYAWRGARPENLAQLQADFPGLRIVKLEQNYRSTGRILQAANQLIANNAHLFEKQLWSGLGPGDPLRVIECADEDAEAGQVVAEILDHQLRRGTRLGDYAILYRGNHQSKLVELALQQQGVPYQISGGTSFFARNEIKDVMAYLRLLINRDDDNAFLRIANVPRRGLGTATLQAIGSLAAQQHCSMAQACSDVGSDIINPASLRQLQTLLGHLDEARRAGDSGNIAGVHQLLRNIRYEDWLHRNSSSEDVAQRRMGNVHFLLDSLSRLIQREQRTLPDAIAQLVLRDLMEQQEEEKNSDTCVQLLTLHAAKGLEFPHVFIVGMEEKLLPHRNSVESGAVEEERRLAYVGLTRAQQTLCMTWSRTRRQFGERVDCQPSRFLDELPREDMEWLGGTEKDVERNLARGRETLTSLQALLD</sequence>
<dbReference type="InterPro" id="IPR014017">
    <property type="entry name" value="DNA_helicase_UvrD-like_C"/>
</dbReference>
<dbReference type="OrthoDB" id="9806690at2"/>
<dbReference type="PROSITE" id="PS51198">
    <property type="entry name" value="UVRD_HELICASE_ATP_BIND"/>
    <property type="match status" value="1"/>
</dbReference>
<feature type="binding site" evidence="12">
    <location>
        <begin position="23"/>
        <end position="30"/>
    </location>
    <ligand>
        <name>ATP</name>
        <dbReference type="ChEBI" id="CHEBI:30616"/>
    </ligand>
</feature>
<dbReference type="CDD" id="cd18807">
    <property type="entry name" value="SF1_C_UvrD"/>
    <property type="match status" value="1"/>
</dbReference>
<keyword evidence="3 11" id="KW-0547">Nucleotide-binding</keyword>
<comment type="catalytic activity">
    <reaction evidence="9 11">
        <text>Couples ATP hydrolysis with the unwinding of duplex DNA by translocating in the 3'-5' direction.</text>
        <dbReference type="EC" id="5.6.2.4"/>
    </reaction>
</comment>
<dbReference type="SUPFAM" id="SSF52540">
    <property type="entry name" value="P-loop containing nucleoside triphosphate hydrolases"/>
    <property type="match status" value="1"/>
</dbReference>
<protein>
    <recommendedName>
        <fullName evidence="11">ATP-dependent DNA helicase Rep</fullName>
        <ecNumber evidence="11">5.6.2.4</ecNumber>
    </recommendedName>
    <alternativeName>
        <fullName evidence="11">DNA 3'-5' helicase Rep</fullName>
    </alternativeName>
</protein>
<evidence type="ECO:0000313" key="16">
    <source>
        <dbReference type="Proteomes" id="UP000294980"/>
    </source>
</evidence>
<organism evidence="15 16">
    <name type="scientific">Chromatocurvus halotolerans</name>
    <dbReference type="NCBI Taxonomy" id="1132028"/>
    <lineage>
        <taxon>Bacteria</taxon>
        <taxon>Pseudomonadati</taxon>
        <taxon>Pseudomonadota</taxon>
        <taxon>Gammaproteobacteria</taxon>
        <taxon>Cellvibrionales</taxon>
        <taxon>Halieaceae</taxon>
        <taxon>Chromatocurvus</taxon>
    </lineage>
</organism>
<feature type="domain" description="UvrD-like helicase C-terminal" evidence="14">
    <location>
        <begin position="282"/>
        <end position="559"/>
    </location>
</feature>
<dbReference type="GO" id="GO:0016887">
    <property type="term" value="F:ATP hydrolysis activity"/>
    <property type="evidence" value="ECO:0007669"/>
    <property type="project" value="RHEA"/>
</dbReference>
<evidence type="ECO:0000256" key="2">
    <source>
        <dbReference type="ARBA" id="ARBA00022705"/>
    </source>
</evidence>
<dbReference type="Gene3D" id="3.40.50.300">
    <property type="entry name" value="P-loop containing nucleotide triphosphate hydrolases"/>
    <property type="match status" value="2"/>
</dbReference>
<dbReference type="GO" id="GO:0043138">
    <property type="term" value="F:3'-5' DNA helicase activity"/>
    <property type="evidence" value="ECO:0007669"/>
    <property type="project" value="UniProtKB-UniRule"/>
</dbReference>
<dbReference type="PROSITE" id="PS51217">
    <property type="entry name" value="UVRD_HELICASE_CTER"/>
    <property type="match status" value="1"/>
</dbReference>
<keyword evidence="4 11" id="KW-0378">Hydrolase</keyword>
<dbReference type="GO" id="GO:0003697">
    <property type="term" value="F:single-stranded DNA binding"/>
    <property type="evidence" value="ECO:0007669"/>
    <property type="project" value="UniProtKB-UniRule"/>
</dbReference>
<dbReference type="Proteomes" id="UP000294980">
    <property type="component" value="Unassembled WGS sequence"/>
</dbReference>
<comment type="similarity">
    <text evidence="1 11">Belongs to the helicase family. UvrD subfamily.</text>
</comment>
<evidence type="ECO:0000313" key="15">
    <source>
        <dbReference type="EMBL" id="TCO77212.1"/>
    </source>
</evidence>
<dbReference type="EMBL" id="SLWX01000003">
    <property type="protein sequence ID" value="TCO77212.1"/>
    <property type="molecule type" value="Genomic_DNA"/>
</dbReference>
<reference evidence="15 16" key="1">
    <citation type="submission" date="2019-03" db="EMBL/GenBank/DDBJ databases">
        <title>Genomic Encyclopedia of Type Strains, Phase IV (KMG-IV): sequencing the most valuable type-strain genomes for metagenomic binning, comparative biology and taxonomic classification.</title>
        <authorList>
            <person name="Goeker M."/>
        </authorList>
    </citation>
    <scope>NUCLEOTIDE SEQUENCE [LARGE SCALE GENOMIC DNA]</scope>
    <source>
        <strain evidence="15 16">DSM 23344</strain>
    </source>
</reference>
<dbReference type="RefSeq" id="WP_117317142.1">
    <property type="nucleotide sequence ID" value="NZ_QQSW01000008.1"/>
</dbReference>
<evidence type="ECO:0000256" key="5">
    <source>
        <dbReference type="ARBA" id="ARBA00022806"/>
    </source>
</evidence>
<dbReference type="InterPro" id="IPR013986">
    <property type="entry name" value="DExx_box_DNA_helicase_dom_sf"/>
</dbReference>
<name>A0A4R2KW50_9GAMM</name>
<evidence type="ECO:0000256" key="12">
    <source>
        <dbReference type="PROSITE-ProRule" id="PRU00560"/>
    </source>
</evidence>
<dbReference type="GO" id="GO:0006260">
    <property type="term" value="P:DNA replication"/>
    <property type="evidence" value="ECO:0007669"/>
    <property type="project" value="UniProtKB-UniRule"/>
</dbReference>
<dbReference type="CDD" id="cd17932">
    <property type="entry name" value="DEXQc_UvrD"/>
    <property type="match status" value="1"/>
</dbReference>
<dbReference type="HAMAP" id="MF_01920">
    <property type="entry name" value="Helicase_Rep"/>
    <property type="match status" value="1"/>
</dbReference>
<dbReference type="GO" id="GO:0000725">
    <property type="term" value="P:recombinational repair"/>
    <property type="evidence" value="ECO:0007669"/>
    <property type="project" value="TreeGrafter"/>
</dbReference>
<keyword evidence="16" id="KW-1185">Reference proteome</keyword>
<dbReference type="Pfam" id="PF13361">
    <property type="entry name" value="UvrD_C"/>
    <property type="match status" value="1"/>
</dbReference>
<evidence type="ECO:0000256" key="10">
    <source>
        <dbReference type="ARBA" id="ARBA00048988"/>
    </source>
</evidence>
<keyword evidence="6 11" id="KW-0067">ATP-binding</keyword>
<comment type="caution">
    <text evidence="15">The sequence shown here is derived from an EMBL/GenBank/DDBJ whole genome shotgun (WGS) entry which is preliminary data.</text>
</comment>
<evidence type="ECO:0000259" key="14">
    <source>
        <dbReference type="PROSITE" id="PS51217"/>
    </source>
</evidence>
<keyword evidence="7 11" id="KW-0238">DNA-binding</keyword>
<dbReference type="InterPro" id="IPR000212">
    <property type="entry name" value="DNA_helicase_UvrD/REP"/>
</dbReference>
<dbReference type="EC" id="5.6.2.4" evidence="11"/>
<evidence type="ECO:0000256" key="11">
    <source>
        <dbReference type="HAMAP-Rule" id="MF_01920"/>
    </source>
</evidence>
<comment type="catalytic activity">
    <reaction evidence="10 11">
        <text>ATP + H2O = ADP + phosphate + H(+)</text>
        <dbReference type="Rhea" id="RHEA:13065"/>
        <dbReference type="ChEBI" id="CHEBI:15377"/>
        <dbReference type="ChEBI" id="CHEBI:15378"/>
        <dbReference type="ChEBI" id="CHEBI:30616"/>
        <dbReference type="ChEBI" id="CHEBI:43474"/>
        <dbReference type="ChEBI" id="CHEBI:456216"/>
        <dbReference type="EC" id="5.6.2.4"/>
    </reaction>
</comment>
<dbReference type="PANTHER" id="PTHR11070:SF64">
    <property type="entry name" value="ATP-DEPENDENT DNA HELICASE REP"/>
    <property type="match status" value="1"/>
</dbReference>
<evidence type="ECO:0000256" key="3">
    <source>
        <dbReference type="ARBA" id="ARBA00022741"/>
    </source>
</evidence>